<protein>
    <submittedName>
        <fullName evidence="1">Uncharacterized protein</fullName>
    </submittedName>
</protein>
<name>A0ABW0T703_9HYPH</name>
<dbReference type="RefSeq" id="WP_223019799.1">
    <property type="nucleotide sequence ID" value="NZ_CP078143.1"/>
</dbReference>
<dbReference type="Proteomes" id="UP001596107">
    <property type="component" value="Unassembled WGS sequence"/>
</dbReference>
<proteinExistence type="predicted"/>
<comment type="caution">
    <text evidence="1">The sequence shown here is derived from an EMBL/GenBank/DDBJ whole genome shotgun (WGS) entry which is preliminary data.</text>
</comment>
<gene>
    <name evidence="1" type="ORF">ACFPOD_04730</name>
</gene>
<evidence type="ECO:0000313" key="1">
    <source>
        <dbReference type="EMBL" id="MFC5584406.1"/>
    </source>
</evidence>
<accession>A0ABW0T703</accession>
<sequence>MGLHDDEIEAERDELLDRALSENRVLREFAQQATFALTNLTPGGSEYFGQRVGHMFLADVEACRTAIRERLNESTERRIDAYRKAAMHNQLVEALEAMCAEFRAADLPYGSLAYQMAGDALERARKGGD</sequence>
<reference evidence="2" key="1">
    <citation type="journal article" date="2019" name="Int. J. Syst. Evol. Microbiol.">
        <title>The Global Catalogue of Microorganisms (GCM) 10K type strain sequencing project: providing services to taxonomists for standard genome sequencing and annotation.</title>
        <authorList>
            <consortium name="The Broad Institute Genomics Platform"/>
            <consortium name="The Broad Institute Genome Sequencing Center for Infectious Disease"/>
            <person name="Wu L."/>
            <person name="Ma J."/>
        </authorList>
    </citation>
    <scope>NUCLEOTIDE SEQUENCE [LARGE SCALE GENOMIC DNA]</scope>
    <source>
        <strain evidence="2">JCM 3366</strain>
    </source>
</reference>
<evidence type="ECO:0000313" key="2">
    <source>
        <dbReference type="Proteomes" id="UP001596107"/>
    </source>
</evidence>
<keyword evidence="2" id="KW-1185">Reference proteome</keyword>
<organism evidence="1 2">
    <name type="scientific">Nitratireductor kimnyeongensis</name>
    <dbReference type="NCBI Taxonomy" id="430679"/>
    <lineage>
        <taxon>Bacteria</taxon>
        <taxon>Pseudomonadati</taxon>
        <taxon>Pseudomonadota</taxon>
        <taxon>Alphaproteobacteria</taxon>
        <taxon>Hyphomicrobiales</taxon>
        <taxon>Phyllobacteriaceae</taxon>
        <taxon>Nitratireductor</taxon>
    </lineage>
</organism>
<dbReference type="EMBL" id="JBHSNB010000001">
    <property type="protein sequence ID" value="MFC5584406.1"/>
    <property type="molecule type" value="Genomic_DNA"/>
</dbReference>